<dbReference type="SUPFAM" id="SSF52540">
    <property type="entry name" value="P-loop containing nucleoside triphosphate hydrolases"/>
    <property type="match status" value="1"/>
</dbReference>
<keyword evidence="1" id="KW-0547">Nucleotide-binding</keyword>
<dbReference type="GO" id="GO:0005737">
    <property type="term" value="C:cytoplasm"/>
    <property type="evidence" value="ECO:0007669"/>
    <property type="project" value="TreeGrafter"/>
</dbReference>
<dbReference type="AlphaFoldDB" id="S6AGZ2"/>
<dbReference type="Proteomes" id="UP000015559">
    <property type="component" value="Chromosome"/>
</dbReference>
<dbReference type="KEGG" id="sdr:SCD_n01503"/>
<dbReference type="GO" id="GO:0051301">
    <property type="term" value="P:cell division"/>
    <property type="evidence" value="ECO:0007669"/>
    <property type="project" value="TreeGrafter"/>
</dbReference>
<dbReference type="NCBIfam" id="NF040713">
    <property type="entry name" value="ZapE"/>
    <property type="match status" value="1"/>
</dbReference>
<proteinExistence type="predicted"/>
<dbReference type="InterPro" id="IPR027417">
    <property type="entry name" value="P-loop_NTPase"/>
</dbReference>
<keyword evidence="4" id="KW-1185">Reference proteome</keyword>
<sequence>MFADDVLNMNLVECVHLRASQLSIVLDEAQQHAVNRLQRLYDSLLESEAHKNRFLHKLFGGKQHHVRGLYLWGGVGRGKSFLMDVFFSSVPLEQKKRVHFHRFMQDVHAELDTIKHHADPLVIVAQRISQQARLICFDEFHVSDIADAMLLGRLLRELLQQGVVLVATSNHKPDELYMHGLQRSRFLPAIALLRERLDVVEIDAGVDYRLRMLERVKAYHLPLDEAAEANLAAAFSSLAGGEWASHISLEIEGRQIIATRTAPGVVWFEFLSICGAPRGQADYIEIARRFHTVLISGIPKMTPEQAAEARRFTWLVDEFYDRRVKLIVSAEVPPQELYQGGPHAEEFNRTVSRLTEMQTHQYLAQPHLP</sequence>
<dbReference type="HOGENOM" id="CLU_008681_0_4_4"/>
<evidence type="ECO:0000313" key="4">
    <source>
        <dbReference type="Proteomes" id="UP000015559"/>
    </source>
</evidence>
<evidence type="ECO:0000256" key="1">
    <source>
        <dbReference type="ARBA" id="ARBA00022741"/>
    </source>
</evidence>
<reference evidence="3 4" key="1">
    <citation type="journal article" date="2012" name="Appl. Environ. Microbiol.">
        <title>Draft genome sequence of a psychrotolerant sulfur-oxidizing bacterium, Sulfuricella denitrificans skB26, and proteomic insights into cold adaptation.</title>
        <authorList>
            <person name="Watanabe T."/>
            <person name="Kojima H."/>
            <person name="Fukui M."/>
        </authorList>
    </citation>
    <scope>NUCLEOTIDE SEQUENCE [LARGE SCALE GENOMIC DNA]</scope>
    <source>
        <strain evidence="4">skB26</strain>
    </source>
</reference>
<dbReference type="eggNOG" id="COG1485">
    <property type="taxonomic scope" value="Bacteria"/>
</dbReference>
<organism evidence="3 4">
    <name type="scientific">Sulfuricella denitrificans (strain DSM 22764 / NBRC 105220 / skB26)</name>
    <dbReference type="NCBI Taxonomy" id="1163617"/>
    <lineage>
        <taxon>Bacteria</taxon>
        <taxon>Pseudomonadati</taxon>
        <taxon>Pseudomonadota</taxon>
        <taxon>Betaproteobacteria</taxon>
        <taxon>Nitrosomonadales</taxon>
        <taxon>Sulfuricellaceae</taxon>
        <taxon>Sulfuricella</taxon>
    </lineage>
</organism>
<dbReference type="EMBL" id="AP013066">
    <property type="protein sequence ID" value="BAN35326.1"/>
    <property type="molecule type" value="Genomic_DNA"/>
</dbReference>
<evidence type="ECO:0000256" key="2">
    <source>
        <dbReference type="ARBA" id="ARBA00022840"/>
    </source>
</evidence>
<dbReference type="GO" id="GO:0005524">
    <property type="term" value="F:ATP binding"/>
    <property type="evidence" value="ECO:0007669"/>
    <property type="project" value="UniProtKB-KW"/>
</dbReference>
<dbReference type="Gene3D" id="3.40.50.300">
    <property type="entry name" value="P-loop containing nucleotide triphosphate hydrolases"/>
    <property type="match status" value="1"/>
</dbReference>
<dbReference type="Pfam" id="PF03969">
    <property type="entry name" value="AFG1_ATPase"/>
    <property type="match status" value="1"/>
</dbReference>
<dbReference type="GO" id="GO:0016887">
    <property type="term" value="F:ATP hydrolysis activity"/>
    <property type="evidence" value="ECO:0007669"/>
    <property type="project" value="InterPro"/>
</dbReference>
<accession>S6AGZ2</accession>
<dbReference type="GO" id="GO:0032153">
    <property type="term" value="C:cell division site"/>
    <property type="evidence" value="ECO:0007669"/>
    <property type="project" value="TreeGrafter"/>
</dbReference>
<protein>
    <submittedName>
        <fullName evidence="3">Putative ATPase</fullName>
    </submittedName>
</protein>
<dbReference type="PANTHER" id="PTHR12169:SF6">
    <property type="entry name" value="AFG1-LIKE ATPASE"/>
    <property type="match status" value="1"/>
</dbReference>
<evidence type="ECO:0000313" key="3">
    <source>
        <dbReference type="EMBL" id="BAN35326.1"/>
    </source>
</evidence>
<dbReference type="InterPro" id="IPR005654">
    <property type="entry name" value="ATPase_AFG1-like"/>
</dbReference>
<name>S6AGZ2_SULDS</name>
<keyword evidence="2" id="KW-0067">ATP-binding</keyword>
<gene>
    <name evidence="3" type="ORF">SCD_n01503</name>
</gene>
<dbReference type="PANTHER" id="PTHR12169">
    <property type="entry name" value="ATPASE N2B"/>
    <property type="match status" value="1"/>
</dbReference>
<dbReference type="STRING" id="1163617.SCD_n01503"/>